<keyword evidence="1" id="KW-0812">Transmembrane</keyword>
<keyword evidence="1" id="KW-0472">Membrane</keyword>
<dbReference type="Proteomes" id="UP000198604">
    <property type="component" value="Unassembled WGS sequence"/>
</dbReference>
<name>A0A0E4CRS4_9STRE</name>
<gene>
    <name evidence="2" type="ORF">BN1356_00192</name>
</gene>
<dbReference type="EMBL" id="CTEN01000001">
    <property type="protein sequence ID" value="CQR23824.1"/>
    <property type="molecule type" value="Genomic_DNA"/>
</dbReference>
<evidence type="ECO:0000313" key="2">
    <source>
        <dbReference type="EMBL" id="CQR23824.1"/>
    </source>
</evidence>
<sequence length="111" mass="12646">METFFNFIIGIAIVAGLVYLIIAMRKKLIAPRYQDAKGRSSVTYFITFKGVEIPDLEQDTAFQELATVKYKNEDGYCVASVVNDAKLKDFLKTAYNLKPNQYTVSTRQLVY</sequence>
<evidence type="ECO:0000256" key="1">
    <source>
        <dbReference type="SAM" id="Phobius"/>
    </source>
</evidence>
<organism evidence="2 3">
    <name type="scientific">Streptococcus varani</name>
    <dbReference type="NCBI Taxonomy" id="1608583"/>
    <lineage>
        <taxon>Bacteria</taxon>
        <taxon>Bacillati</taxon>
        <taxon>Bacillota</taxon>
        <taxon>Bacilli</taxon>
        <taxon>Lactobacillales</taxon>
        <taxon>Streptococcaceae</taxon>
        <taxon>Streptococcus</taxon>
    </lineage>
</organism>
<dbReference type="RefSeq" id="WP_093649570.1">
    <property type="nucleotide sequence ID" value="NZ_CTEN01000001.1"/>
</dbReference>
<protein>
    <submittedName>
        <fullName evidence="2">Uncharacterized protein</fullName>
    </submittedName>
</protein>
<dbReference type="AlphaFoldDB" id="A0A0E4CRS4"/>
<feature type="transmembrane region" description="Helical" evidence="1">
    <location>
        <begin position="6"/>
        <end position="24"/>
    </location>
</feature>
<evidence type="ECO:0000313" key="3">
    <source>
        <dbReference type="Proteomes" id="UP000198604"/>
    </source>
</evidence>
<accession>A0A0E4CRS4</accession>
<proteinExistence type="predicted"/>
<reference evidence="3" key="1">
    <citation type="submission" date="2015-03" db="EMBL/GenBank/DDBJ databases">
        <authorList>
            <person name="Urmite Genomes"/>
        </authorList>
    </citation>
    <scope>NUCLEOTIDE SEQUENCE [LARGE SCALE GENOMIC DNA]</scope>
    <source>
        <strain evidence="3">FF10</strain>
    </source>
</reference>
<keyword evidence="1" id="KW-1133">Transmembrane helix</keyword>
<dbReference type="OrthoDB" id="2222738at2"/>
<keyword evidence="3" id="KW-1185">Reference proteome</keyword>